<organism evidence="7 8">
    <name type="scientific">Marinobacter xestospongiae</name>
    <dbReference type="NCBI Taxonomy" id="994319"/>
    <lineage>
        <taxon>Bacteria</taxon>
        <taxon>Pseudomonadati</taxon>
        <taxon>Pseudomonadota</taxon>
        <taxon>Gammaproteobacteria</taxon>
        <taxon>Pseudomonadales</taxon>
        <taxon>Marinobacteraceae</taxon>
        <taxon>Marinobacter</taxon>
    </lineage>
</organism>
<evidence type="ECO:0000256" key="4">
    <source>
        <dbReference type="ARBA" id="ARBA00022729"/>
    </source>
</evidence>
<dbReference type="InterPro" id="IPR006128">
    <property type="entry name" value="Lipoprotein_PsaA-like"/>
</dbReference>
<evidence type="ECO:0000256" key="5">
    <source>
        <dbReference type="ARBA" id="ARBA00022906"/>
    </source>
</evidence>
<sequence length="294" mass="31881">MFALLALPSVVLADGLRIGVTLHPYYSYVANIVGDHAEVVPLIPVGFNPHAFEPRAEDIQRIATLDAVVINGIGHDDFVDRMIAASDSPDLPIIEANARVPLLAASGMSALRSGEDSGAVVNPHTFLSITAAIAQVNTIARELAALAPEHADDFRTNARRYARTLRGMRARALARLAEAPATDLRVATIHGAYDYLLREFGVEVTAVVEPAHGIEPSPSQLKATIDTLNELDVEVIFSEMDFPSTYVDTIRREAGVRLYALSHISYGEYTADRFEKDMAHNLDTVVDAILETAP</sequence>
<keyword evidence="8" id="KW-1185">Reference proteome</keyword>
<gene>
    <name evidence="7" type="ORF">RYS15_11545</name>
</gene>
<evidence type="ECO:0000256" key="2">
    <source>
        <dbReference type="ARBA" id="ARBA00015915"/>
    </source>
</evidence>
<keyword evidence="5" id="KW-0864">Zinc transport</keyword>
<accession>A0ABU3VYY0</accession>
<keyword evidence="3 6" id="KW-0813">Transport</keyword>
<dbReference type="SUPFAM" id="SSF53807">
    <property type="entry name" value="Helical backbone' metal receptor"/>
    <property type="match status" value="1"/>
</dbReference>
<dbReference type="PRINTS" id="PR00690">
    <property type="entry name" value="ADHESNFAMILY"/>
</dbReference>
<dbReference type="PANTHER" id="PTHR42953:SF3">
    <property type="entry name" value="HIGH-AFFINITY ZINC UPTAKE SYSTEM PROTEIN ZNUA"/>
    <property type="match status" value="1"/>
</dbReference>
<keyword evidence="4" id="KW-0732">Signal</keyword>
<name>A0ABU3VYY0_9GAMM</name>
<comment type="similarity">
    <text evidence="1 6">Belongs to the bacterial solute-binding protein 9 family.</text>
</comment>
<dbReference type="PRINTS" id="PR00691">
    <property type="entry name" value="ADHESINB"/>
</dbReference>
<dbReference type="EMBL" id="JAWIIJ010000007">
    <property type="protein sequence ID" value="MDV2079325.1"/>
    <property type="molecule type" value="Genomic_DNA"/>
</dbReference>
<comment type="caution">
    <text evidence="7">The sequence shown here is derived from an EMBL/GenBank/DDBJ whole genome shotgun (WGS) entry which is preliminary data.</text>
</comment>
<keyword evidence="5" id="KW-0862">Zinc</keyword>
<proteinExistence type="inferred from homology"/>
<evidence type="ECO:0000313" key="7">
    <source>
        <dbReference type="EMBL" id="MDV2079325.1"/>
    </source>
</evidence>
<dbReference type="Gene3D" id="3.40.50.1980">
    <property type="entry name" value="Nitrogenase molybdenum iron protein domain"/>
    <property type="match status" value="2"/>
</dbReference>
<evidence type="ECO:0000313" key="8">
    <source>
        <dbReference type="Proteomes" id="UP001269819"/>
    </source>
</evidence>
<evidence type="ECO:0000256" key="6">
    <source>
        <dbReference type="RuleBase" id="RU003512"/>
    </source>
</evidence>
<dbReference type="InterPro" id="IPR006129">
    <property type="entry name" value="AdhesinB"/>
</dbReference>
<reference evidence="7 8" key="1">
    <citation type="submission" date="2023-10" db="EMBL/GenBank/DDBJ databases">
        <title>Characteristics and mechanism of a salt-tolerant marine origin heterotrophic nitrifying- aerobic denitrifying bacteria Marinobacter xestospongiae HN1.</title>
        <authorList>
            <person name="Qi R."/>
        </authorList>
    </citation>
    <scope>NUCLEOTIDE SEQUENCE [LARGE SCALE GENOMIC DNA]</scope>
    <source>
        <strain evidence="7 8">HN1</strain>
    </source>
</reference>
<dbReference type="PANTHER" id="PTHR42953">
    <property type="entry name" value="HIGH-AFFINITY ZINC UPTAKE SYSTEM PROTEIN ZNUA-RELATED"/>
    <property type="match status" value="1"/>
</dbReference>
<dbReference type="InterPro" id="IPR006127">
    <property type="entry name" value="ZnuA-like"/>
</dbReference>
<dbReference type="RefSeq" id="WP_316974025.1">
    <property type="nucleotide sequence ID" value="NZ_JAWIIJ010000007.1"/>
</dbReference>
<evidence type="ECO:0000256" key="3">
    <source>
        <dbReference type="ARBA" id="ARBA00022448"/>
    </source>
</evidence>
<evidence type="ECO:0000256" key="1">
    <source>
        <dbReference type="ARBA" id="ARBA00011028"/>
    </source>
</evidence>
<dbReference type="Proteomes" id="UP001269819">
    <property type="component" value="Unassembled WGS sequence"/>
</dbReference>
<keyword evidence="5" id="KW-0406">Ion transport</keyword>
<dbReference type="InterPro" id="IPR050492">
    <property type="entry name" value="Bact_metal-bind_prot9"/>
</dbReference>
<protein>
    <recommendedName>
        <fullName evidence="2">High-affinity zinc uptake system protein ZnuA</fullName>
    </recommendedName>
</protein>
<dbReference type="Pfam" id="PF01297">
    <property type="entry name" value="ZnuA"/>
    <property type="match status" value="1"/>
</dbReference>